<dbReference type="InterPro" id="IPR036880">
    <property type="entry name" value="Kunitz_BPTI_sf"/>
</dbReference>
<keyword evidence="4" id="KW-0677">Repeat</keyword>
<proteinExistence type="predicted"/>
<dbReference type="InterPro" id="IPR022272">
    <property type="entry name" value="Lipocalin_CS"/>
</dbReference>
<evidence type="ECO:0000256" key="7">
    <source>
        <dbReference type="SAM" id="SignalP"/>
    </source>
</evidence>
<evidence type="ECO:0000256" key="5">
    <source>
        <dbReference type="ARBA" id="ARBA00022900"/>
    </source>
</evidence>
<feature type="domain" description="BPTI/Kunitz inhibitor" evidence="8">
    <location>
        <begin position="450"/>
        <end position="501"/>
    </location>
</feature>
<evidence type="ECO:0000259" key="8">
    <source>
        <dbReference type="PROSITE" id="PS50279"/>
    </source>
</evidence>
<dbReference type="PROSITE" id="PS50279">
    <property type="entry name" value="BPTI_KUNITZ_2"/>
    <property type="match status" value="5"/>
</dbReference>
<name>A0A224YCP3_9ACAR</name>
<keyword evidence="6" id="KW-1015">Disulfide bond</keyword>
<evidence type="ECO:0000256" key="1">
    <source>
        <dbReference type="ARBA" id="ARBA00004613"/>
    </source>
</evidence>
<dbReference type="PANTHER" id="PTHR10083:SF374">
    <property type="entry name" value="BPTI_KUNITZ INHIBITOR DOMAIN-CONTAINING PROTEIN"/>
    <property type="match status" value="1"/>
</dbReference>
<dbReference type="InterPro" id="IPR002223">
    <property type="entry name" value="Kunitz_BPTI"/>
</dbReference>
<dbReference type="CDD" id="cd00109">
    <property type="entry name" value="Kunitz-type"/>
    <property type="match status" value="5"/>
</dbReference>
<dbReference type="PRINTS" id="PR00759">
    <property type="entry name" value="BASICPTASE"/>
</dbReference>
<dbReference type="Gene3D" id="4.10.410.10">
    <property type="entry name" value="Pancreatic trypsin inhibitor Kunitz domain"/>
    <property type="match status" value="5"/>
</dbReference>
<dbReference type="InterPro" id="IPR012674">
    <property type="entry name" value="Calycin"/>
</dbReference>
<keyword evidence="5" id="KW-0722">Serine protease inhibitor</keyword>
<dbReference type="PANTHER" id="PTHR10083">
    <property type="entry name" value="KUNITZ-TYPE PROTEASE INHIBITOR-RELATED"/>
    <property type="match status" value="1"/>
</dbReference>
<feature type="domain" description="BPTI/Kunitz inhibitor" evidence="8">
    <location>
        <begin position="215"/>
        <end position="265"/>
    </location>
</feature>
<dbReference type="PROSITE" id="PS00213">
    <property type="entry name" value="LIPOCALIN"/>
    <property type="match status" value="1"/>
</dbReference>
<organism evidence="9">
    <name type="scientific">Rhipicephalus zambeziensis</name>
    <dbReference type="NCBI Taxonomy" id="60191"/>
    <lineage>
        <taxon>Eukaryota</taxon>
        <taxon>Metazoa</taxon>
        <taxon>Ecdysozoa</taxon>
        <taxon>Arthropoda</taxon>
        <taxon>Chelicerata</taxon>
        <taxon>Arachnida</taxon>
        <taxon>Acari</taxon>
        <taxon>Parasitiformes</taxon>
        <taxon>Ixodida</taxon>
        <taxon>Ixodoidea</taxon>
        <taxon>Ixodidae</taxon>
        <taxon>Rhipicephalinae</taxon>
        <taxon>Rhipicephalus</taxon>
        <taxon>Rhipicephalus</taxon>
    </lineage>
</organism>
<keyword evidence="2" id="KW-0964">Secreted</keyword>
<dbReference type="CDD" id="cd00301">
    <property type="entry name" value="lipocalin_FABP"/>
    <property type="match status" value="1"/>
</dbReference>
<evidence type="ECO:0000313" key="9">
    <source>
        <dbReference type="EMBL" id="MAA11562.1"/>
    </source>
</evidence>
<evidence type="ECO:0000256" key="3">
    <source>
        <dbReference type="ARBA" id="ARBA00022690"/>
    </source>
</evidence>
<dbReference type="SMART" id="SM00131">
    <property type="entry name" value="KU"/>
    <property type="match status" value="5"/>
</dbReference>
<dbReference type="FunFam" id="4.10.410.10:FF:000020">
    <property type="entry name" value="Collagen, type VI, alpha 3"/>
    <property type="match status" value="1"/>
</dbReference>
<sequence length="697" mass="76547">MGAPSLSCVLVTVLTGFGVLPATLTTPAEALVCVPKPASAVEDLDYYKFSGDWREILKSKHGPVLLHRGAWRFDFDDNTFAFSAAQSGNETCLPAIVGKVYKVLPVGQFQLEYDFFGQPVRETLSVVATDYGSYAILHRCGLQGDKSVCAPDATHVAVLARHVLEQDTSSDIRRHLDSVCVPSSVLEPHEFDEACPLPSAEDPSLREVPSGTEMCFLDPKKGFCGDHQTIYYYDQHSRSCQSFVFSGCGANENHFLTQEECVERCEKPLENARVQSAESEATKCTQLSACGLACPRCCKRQEDDGCIACNCLASEMDNRLVEANCLTTPEQCPAECQSREASESCFTCECATSEGAVQPALEYTTIQFPVSCPVTCVKQMSREDVPRCHCPSHGVCKLPLQEGNCNAKIPRYFFNVTAGFCDVFTYTGCNGNENNFASHEECLAECEDPCRLPMDPGHCNNDTQERYYYNSQTGLCEIFEYGGCEGNENNFAELESCKTRCEDVCSQPQDPGPCYAYLRRFYYDKSQDRCLPFIFGGCLGNGNNFYTSAQCNRHCRSRIAEDGTLVMDKGLCHLPLHEGLCDSSSGDDAVSKPPEIRFFYDVQKEECMPFSYHGCGGNDNNFRTLGGCNLTCFGVQIVIAKTSASCPEPVECVCGNFVEESGCKVCDCSNNASRNDAWALTTAIMISALITTTLLSP</sequence>
<keyword evidence="3" id="KW-0646">Protease inhibitor</keyword>
<evidence type="ECO:0000256" key="4">
    <source>
        <dbReference type="ARBA" id="ARBA00022737"/>
    </source>
</evidence>
<dbReference type="EMBL" id="GFPF01000416">
    <property type="protein sequence ID" value="MAA11562.1"/>
    <property type="molecule type" value="Transcribed_RNA"/>
</dbReference>
<protein>
    <submittedName>
        <fullName evidence="9">Pancreatic trypsin inhibitor</fullName>
    </submittedName>
</protein>
<dbReference type="InterPro" id="IPR020901">
    <property type="entry name" value="Prtase_inh_Kunz-CS"/>
</dbReference>
<feature type="domain" description="BPTI/Kunitz inhibitor" evidence="8">
    <location>
        <begin position="505"/>
        <end position="555"/>
    </location>
</feature>
<feature type="domain" description="BPTI/Kunitz inhibitor" evidence="8">
    <location>
        <begin position="572"/>
        <end position="632"/>
    </location>
</feature>
<dbReference type="GO" id="GO:0004867">
    <property type="term" value="F:serine-type endopeptidase inhibitor activity"/>
    <property type="evidence" value="ECO:0007669"/>
    <property type="project" value="UniProtKB-KW"/>
</dbReference>
<accession>A0A224YCP3</accession>
<dbReference type="Pfam" id="PF00014">
    <property type="entry name" value="Kunitz_BPTI"/>
    <property type="match status" value="5"/>
</dbReference>
<dbReference type="InterPro" id="IPR050098">
    <property type="entry name" value="TFPI/VKTCI-like"/>
</dbReference>
<keyword evidence="7" id="KW-0732">Signal</keyword>
<dbReference type="GO" id="GO:0005615">
    <property type="term" value="C:extracellular space"/>
    <property type="evidence" value="ECO:0007669"/>
    <property type="project" value="TreeGrafter"/>
</dbReference>
<dbReference type="AlphaFoldDB" id="A0A224YCP3"/>
<dbReference type="Gene3D" id="2.40.128.20">
    <property type="match status" value="1"/>
</dbReference>
<feature type="signal peptide" evidence="7">
    <location>
        <begin position="1"/>
        <end position="30"/>
    </location>
</feature>
<dbReference type="SUPFAM" id="SSF57362">
    <property type="entry name" value="BPTI-like"/>
    <property type="match status" value="5"/>
</dbReference>
<reference evidence="9" key="1">
    <citation type="journal article" date="2017" name="Parasit. Vectors">
        <title>Sialotranscriptomics of Rhipicephalus zambeziensis reveals intricate expression profiles of secretory proteins and suggests tight temporal transcriptional regulation during blood-feeding.</title>
        <authorList>
            <person name="de Castro M.H."/>
            <person name="de Klerk D."/>
            <person name="Pienaar R."/>
            <person name="Rees D.J.G."/>
            <person name="Mans B.J."/>
        </authorList>
    </citation>
    <scope>NUCLEOTIDE SEQUENCE</scope>
    <source>
        <tissue evidence="9">Salivary glands</tissue>
    </source>
</reference>
<dbReference type="PROSITE" id="PS00280">
    <property type="entry name" value="BPTI_KUNITZ_1"/>
    <property type="match status" value="4"/>
</dbReference>
<dbReference type="SUPFAM" id="SSF50814">
    <property type="entry name" value="Lipocalins"/>
    <property type="match status" value="1"/>
</dbReference>
<feature type="chain" id="PRO_5012149402" evidence="7">
    <location>
        <begin position="31"/>
        <end position="697"/>
    </location>
</feature>
<comment type="subcellular location">
    <subcellularLocation>
        <location evidence="1">Secreted</location>
    </subcellularLocation>
</comment>
<feature type="domain" description="BPTI/Kunitz inhibitor" evidence="8">
    <location>
        <begin position="396"/>
        <end position="446"/>
    </location>
</feature>
<evidence type="ECO:0000256" key="6">
    <source>
        <dbReference type="ARBA" id="ARBA00023157"/>
    </source>
</evidence>
<evidence type="ECO:0000256" key="2">
    <source>
        <dbReference type="ARBA" id="ARBA00022525"/>
    </source>
</evidence>